<evidence type="ECO:0000259" key="8">
    <source>
        <dbReference type="Pfam" id="PF09335"/>
    </source>
</evidence>
<keyword evidence="6 7" id="KW-0472">Membrane</keyword>
<sequence>MQSIIDWISNTAVQLIDAIGVYGIFIGMVLESACIPIPSEVILLSGGLAAASGTISLQAVVVAGVLGNVIGSVIAYYIGALGGRRLLNKYGKYVFFRHSHLVQAEQWFTRYGAWSVFFTRNLPFIRTFISLPAGIAKMRFPTFLLFTALGCIPWNIALAYVGYKWGANADLLERYMHPVSYAVALLVVGLLAYWLLIKRRARV</sequence>
<keyword evidence="5 7" id="KW-1133">Transmembrane helix</keyword>
<dbReference type="InterPro" id="IPR051311">
    <property type="entry name" value="DedA_domain"/>
</dbReference>
<accession>A0ABQ6G7K0</accession>
<dbReference type="Proteomes" id="UP001157114">
    <property type="component" value="Unassembled WGS sequence"/>
</dbReference>
<protein>
    <submittedName>
        <fullName evidence="9">Alkaline phosphatase</fullName>
    </submittedName>
</protein>
<evidence type="ECO:0000313" key="9">
    <source>
        <dbReference type="EMBL" id="GLX66919.1"/>
    </source>
</evidence>
<comment type="subcellular location">
    <subcellularLocation>
        <location evidence="1">Cell membrane</location>
        <topology evidence="1">Multi-pass membrane protein</topology>
    </subcellularLocation>
</comment>
<keyword evidence="4 7" id="KW-0812">Transmembrane</keyword>
<feature type="transmembrane region" description="Helical" evidence="7">
    <location>
        <begin position="175"/>
        <end position="197"/>
    </location>
</feature>
<comment type="caution">
    <text evidence="9">The sequence shown here is derived from an EMBL/GenBank/DDBJ whole genome shotgun (WGS) entry which is preliminary data.</text>
</comment>
<evidence type="ECO:0000256" key="6">
    <source>
        <dbReference type="ARBA" id="ARBA00023136"/>
    </source>
</evidence>
<organism evidence="9 10">
    <name type="scientific">Paenibacillus glycanilyticus</name>
    <dbReference type="NCBI Taxonomy" id="126569"/>
    <lineage>
        <taxon>Bacteria</taxon>
        <taxon>Bacillati</taxon>
        <taxon>Bacillota</taxon>
        <taxon>Bacilli</taxon>
        <taxon>Bacillales</taxon>
        <taxon>Paenibacillaceae</taxon>
        <taxon>Paenibacillus</taxon>
    </lineage>
</organism>
<evidence type="ECO:0000256" key="1">
    <source>
        <dbReference type="ARBA" id="ARBA00004651"/>
    </source>
</evidence>
<evidence type="ECO:0000256" key="3">
    <source>
        <dbReference type="ARBA" id="ARBA00022475"/>
    </source>
</evidence>
<gene>
    <name evidence="9" type="ORF">MU1_12630</name>
</gene>
<dbReference type="EMBL" id="BSSQ01000005">
    <property type="protein sequence ID" value="GLX66919.1"/>
    <property type="molecule type" value="Genomic_DNA"/>
</dbReference>
<evidence type="ECO:0000256" key="5">
    <source>
        <dbReference type="ARBA" id="ARBA00022989"/>
    </source>
</evidence>
<dbReference type="PANTHER" id="PTHR42709">
    <property type="entry name" value="ALKALINE PHOSPHATASE LIKE PROTEIN"/>
    <property type="match status" value="1"/>
</dbReference>
<feature type="domain" description="VTT" evidence="8">
    <location>
        <begin position="37"/>
        <end position="163"/>
    </location>
</feature>
<feature type="transmembrane region" description="Helical" evidence="7">
    <location>
        <begin position="143"/>
        <end position="163"/>
    </location>
</feature>
<evidence type="ECO:0000256" key="2">
    <source>
        <dbReference type="ARBA" id="ARBA00010792"/>
    </source>
</evidence>
<evidence type="ECO:0000256" key="4">
    <source>
        <dbReference type="ARBA" id="ARBA00022692"/>
    </source>
</evidence>
<proteinExistence type="inferred from homology"/>
<dbReference type="PANTHER" id="PTHR42709:SF6">
    <property type="entry name" value="UNDECAPRENYL PHOSPHATE TRANSPORTER A"/>
    <property type="match status" value="1"/>
</dbReference>
<comment type="similarity">
    <text evidence="2">Belongs to the DedA family.</text>
</comment>
<dbReference type="InterPro" id="IPR032816">
    <property type="entry name" value="VTT_dom"/>
</dbReference>
<evidence type="ECO:0000256" key="7">
    <source>
        <dbReference type="SAM" id="Phobius"/>
    </source>
</evidence>
<dbReference type="RefSeq" id="WP_284237638.1">
    <property type="nucleotide sequence ID" value="NZ_BSSQ01000005.1"/>
</dbReference>
<reference evidence="9 10" key="1">
    <citation type="submission" date="2023-03" db="EMBL/GenBank/DDBJ databases">
        <title>Draft genome sequence of the bacteria which degrade cell wall of Tricholomamatutake.</title>
        <authorList>
            <person name="Konishi Y."/>
            <person name="Fukuta Y."/>
            <person name="Shirasaka N."/>
        </authorList>
    </citation>
    <scope>NUCLEOTIDE SEQUENCE [LARGE SCALE GENOMIC DNA]</scope>
    <source>
        <strain evidence="10">mu1</strain>
    </source>
</reference>
<keyword evidence="10" id="KW-1185">Reference proteome</keyword>
<feature type="transmembrane region" description="Helical" evidence="7">
    <location>
        <begin position="69"/>
        <end position="87"/>
    </location>
</feature>
<evidence type="ECO:0000313" key="10">
    <source>
        <dbReference type="Proteomes" id="UP001157114"/>
    </source>
</evidence>
<keyword evidence="3" id="KW-1003">Cell membrane</keyword>
<dbReference type="Pfam" id="PF09335">
    <property type="entry name" value="VTT_dom"/>
    <property type="match status" value="1"/>
</dbReference>
<name>A0ABQ6G7K0_9BACL</name>